<dbReference type="InterPro" id="IPR029061">
    <property type="entry name" value="THDP-binding"/>
</dbReference>
<sequence length="617" mass="66109">MNVIAEAPALSRLLMSGNEAVARGVWEAGARVATAYPGTPSTEILESLADYPDINVQWSVNEKVALEVAIGASIAGGRAFCAMKHVGLNVAADPLLSQTLPGANGGLVIGVADDVGLSSSQNEQDSRYWGRFGHMPVFEPGDSQEARDMVMEAFEVSERHGVAAILRLTTRVCHVKAMAEVGERLDPPLKPFEINPRRWVVVPVNAKALLPNMFARDGRLTEESTNSPLNQEWSGSDSRLGIIASGPAAMNAREACPDAPLFKLGMSHPMPLERLKAFAAKVDKVLVVEEVEPLIETELKAAGVAVHGKDVLPQYGELTAPIVRQTVAGLLGETVPAPALAETAPEVFPRPPTLCAGCPHLTPFYCLSKLRKKVVITGDIGCYTLGVGHPWNAVDTCTCMGASITMAHGLEAVLKETDPSKRLVATIGDSTFLHMGMQGLVNMVYNRANVTLLLLDNATVAMTGGQDHPGTGRDIHGMETPKVDYRTLCLALGVDENHYHDVDPYDLPRLFKILRTEVEAPGVSVIRTNRPCVLTDKFCNNPPLKVVDEDCTGCGNCLAVGCPAIMVTRRETTTDNRGREKELTFVKIDSEFCTGCDTCVATCGPKCIVPATAEATP</sequence>
<feature type="binding site" evidence="6">
    <location>
        <position position="557"/>
    </location>
    <ligand>
        <name>[4Fe-4S] cluster</name>
        <dbReference type="ChEBI" id="CHEBI:49883"/>
        <label>1</label>
    </ligand>
</feature>
<dbReference type="GO" id="GO:0044281">
    <property type="term" value="P:small molecule metabolic process"/>
    <property type="evidence" value="ECO:0007669"/>
    <property type="project" value="UniProtKB-ARBA"/>
</dbReference>
<dbReference type="GO" id="GO:0043805">
    <property type="term" value="F:indolepyruvate ferredoxin oxidoreductase activity"/>
    <property type="evidence" value="ECO:0007669"/>
    <property type="project" value="UniProtKB-UniRule"/>
</dbReference>
<dbReference type="STRING" id="83401.SAMN05421742_104254"/>
<keyword evidence="2 5" id="KW-0560">Oxidoreductase</keyword>
<dbReference type="Gene3D" id="3.30.70.20">
    <property type="match status" value="1"/>
</dbReference>
<dbReference type="AlphaFoldDB" id="A0A1G7ZXQ0"/>
<dbReference type="Gene3D" id="3.40.50.970">
    <property type="match status" value="2"/>
</dbReference>
<keyword evidence="4 5" id="KW-0411">Iron-sulfur</keyword>
<dbReference type="PROSITE" id="PS00198">
    <property type="entry name" value="4FE4S_FER_1"/>
    <property type="match status" value="1"/>
</dbReference>
<name>A0A1G7ZXQ0_9PROT</name>
<evidence type="ECO:0000256" key="6">
    <source>
        <dbReference type="PIRSR" id="PIRSR006439-50"/>
    </source>
</evidence>
<feature type="binding site" evidence="6">
    <location>
        <position position="551"/>
    </location>
    <ligand>
        <name>[4Fe-4S] cluster</name>
        <dbReference type="ChEBI" id="CHEBI:49883"/>
        <label>1</label>
    </ligand>
</feature>
<dbReference type="InterPro" id="IPR045025">
    <property type="entry name" value="HACL1-like"/>
</dbReference>
<evidence type="ECO:0000256" key="3">
    <source>
        <dbReference type="ARBA" id="ARBA00023004"/>
    </source>
</evidence>
<feature type="domain" description="4Fe-4S ferredoxin-type" evidence="7">
    <location>
        <begin position="584"/>
        <end position="613"/>
    </location>
</feature>
<dbReference type="GO" id="GO:0030976">
    <property type="term" value="F:thiamine pyrophosphate binding"/>
    <property type="evidence" value="ECO:0007669"/>
    <property type="project" value="InterPro"/>
</dbReference>
<dbReference type="SUPFAM" id="SSF54862">
    <property type="entry name" value="4Fe-4S ferredoxins"/>
    <property type="match status" value="1"/>
</dbReference>
<keyword evidence="5" id="KW-0813">Transport</keyword>
<feature type="binding site" evidence="6">
    <location>
        <position position="599"/>
    </location>
    <ligand>
        <name>[4Fe-4S] cluster</name>
        <dbReference type="ChEBI" id="CHEBI:49883"/>
        <label>2</label>
    </ligand>
</feature>
<dbReference type="InterPro" id="IPR017896">
    <property type="entry name" value="4Fe4S_Fe-S-bd"/>
</dbReference>
<accession>A0A1G7ZXQ0</accession>
<dbReference type="PROSITE" id="PS51379">
    <property type="entry name" value="4FE4S_FER_2"/>
    <property type="match status" value="2"/>
</dbReference>
<keyword evidence="8" id="KW-0670">Pyruvate</keyword>
<keyword evidence="5 6" id="KW-0004">4Fe-4S</keyword>
<comment type="function">
    <text evidence="5">Catalyzes the ferredoxin-dependent oxidative decarboxylation of arylpyruvates.</text>
</comment>
<dbReference type="PANTHER" id="PTHR43710">
    <property type="entry name" value="2-HYDROXYACYL-COA LYASE"/>
    <property type="match status" value="1"/>
</dbReference>
<keyword evidence="5" id="KW-0249">Electron transport</keyword>
<dbReference type="CDD" id="cd07034">
    <property type="entry name" value="TPP_PYR_PFOR_IOR-alpha_like"/>
    <property type="match status" value="1"/>
</dbReference>
<evidence type="ECO:0000256" key="1">
    <source>
        <dbReference type="ARBA" id="ARBA00022723"/>
    </source>
</evidence>
<feature type="binding site" evidence="6">
    <location>
        <position position="593"/>
    </location>
    <ligand>
        <name>[4Fe-4S] cluster</name>
        <dbReference type="ChEBI" id="CHEBI:49883"/>
        <label>2</label>
    </ligand>
</feature>
<evidence type="ECO:0000256" key="2">
    <source>
        <dbReference type="ARBA" id="ARBA00023002"/>
    </source>
</evidence>
<dbReference type="Proteomes" id="UP000217076">
    <property type="component" value="Unassembled WGS sequence"/>
</dbReference>
<dbReference type="InterPro" id="IPR017721">
    <property type="entry name" value="IorA"/>
</dbReference>
<dbReference type="InterPro" id="IPR017900">
    <property type="entry name" value="4Fe4S_Fe_S_CS"/>
</dbReference>
<proteinExistence type="predicted"/>
<gene>
    <name evidence="8" type="ORF">SAMN05421742_104254</name>
</gene>
<dbReference type="PANTHER" id="PTHR43710:SF5">
    <property type="entry name" value="INDOLEPYRUVATE FERREDOXIN OXIDOREDUCTASE ALPHA SUBUNIT"/>
    <property type="match status" value="1"/>
</dbReference>
<evidence type="ECO:0000259" key="7">
    <source>
        <dbReference type="PROSITE" id="PS51379"/>
    </source>
</evidence>
<evidence type="ECO:0000313" key="9">
    <source>
        <dbReference type="Proteomes" id="UP000217076"/>
    </source>
</evidence>
<dbReference type="EMBL" id="FNCV01000004">
    <property type="protein sequence ID" value="SDH13391.1"/>
    <property type="molecule type" value="Genomic_DNA"/>
</dbReference>
<feature type="binding site" evidence="6">
    <location>
        <position position="603"/>
    </location>
    <ligand>
        <name>[4Fe-4S] cluster</name>
        <dbReference type="ChEBI" id="CHEBI:49883"/>
        <label>1</label>
    </ligand>
</feature>
<feature type="binding site" evidence="6">
    <location>
        <position position="596"/>
    </location>
    <ligand>
        <name>[4Fe-4S] cluster</name>
        <dbReference type="ChEBI" id="CHEBI:49883"/>
        <label>2</label>
    </ligand>
</feature>
<dbReference type="Pfam" id="PF02775">
    <property type="entry name" value="TPP_enzyme_C"/>
    <property type="match status" value="1"/>
</dbReference>
<keyword evidence="1 5" id="KW-0479">Metal-binding</keyword>
<evidence type="ECO:0000256" key="5">
    <source>
        <dbReference type="PIRNR" id="PIRNR006439"/>
    </source>
</evidence>
<dbReference type="GO" id="GO:0051539">
    <property type="term" value="F:4 iron, 4 sulfur cluster binding"/>
    <property type="evidence" value="ECO:0007669"/>
    <property type="project" value="UniProtKB-UniRule"/>
</dbReference>
<dbReference type="FunFam" id="3.40.50.970:FF:000039">
    <property type="entry name" value="Indolepyruvate oxidoreductase subunit IorA"/>
    <property type="match status" value="1"/>
</dbReference>
<evidence type="ECO:0000313" key="8">
    <source>
        <dbReference type="EMBL" id="SDH13391.1"/>
    </source>
</evidence>
<dbReference type="GO" id="GO:0046872">
    <property type="term" value="F:metal ion binding"/>
    <property type="evidence" value="ECO:0007669"/>
    <property type="project" value="UniProtKB-UniRule"/>
</dbReference>
<dbReference type="SUPFAM" id="SSF52518">
    <property type="entry name" value="Thiamin diphosphate-binding fold (THDP-binding)"/>
    <property type="match status" value="2"/>
</dbReference>
<dbReference type="Pfam" id="PF01855">
    <property type="entry name" value="POR_N"/>
    <property type="match status" value="1"/>
</dbReference>
<organism evidence="8 9">
    <name type="scientific">Roseospirillum parvum</name>
    <dbReference type="NCBI Taxonomy" id="83401"/>
    <lineage>
        <taxon>Bacteria</taxon>
        <taxon>Pseudomonadati</taxon>
        <taxon>Pseudomonadota</taxon>
        <taxon>Alphaproteobacteria</taxon>
        <taxon>Rhodospirillales</taxon>
        <taxon>Rhodospirillaceae</taxon>
        <taxon>Roseospirillum</taxon>
    </lineage>
</organism>
<dbReference type="EC" id="1.2.7.8" evidence="5"/>
<feature type="domain" description="4Fe-4S ferredoxin-type" evidence="7">
    <location>
        <begin position="542"/>
        <end position="572"/>
    </location>
</feature>
<feature type="binding site" evidence="6">
    <location>
        <position position="554"/>
    </location>
    <ligand>
        <name>[4Fe-4S] cluster</name>
        <dbReference type="ChEBI" id="CHEBI:49883"/>
        <label>1</label>
    </ligand>
</feature>
<dbReference type="Pfam" id="PF13237">
    <property type="entry name" value="Fer4_10"/>
    <property type="match status" value="1"/>
</dbReference>
<reference evidence="9" key="1">
    <citation type="submission" date="2016-10" db="EMBL/GenBank/DDBJ databases">
        <authorList>
            <person name="Varghese N."/>
            <person name="Submissions S."/>
        </authorList>
    </citation>
    <scope>NUCLEOTIDE SEQUENCE [LARGE SCALE GENOMIC DNA]</scope>
    <source>
        <strain evidence="9">930I</strain>
    </source>
</reference>
<protein>
    <recommendedName>
        <fullName evidence="5">Indolepyruvate oxidoreductase subunit IorA</fullName>
        <shortName evidence="5">IOR</shortName>
        <ecNumber evidence="5">1.2.7.8</ecNumber>
    </recommendedName>
    <alternativeName>
        <fullName evidence="5">Indolepyruvate ferredoxin oxidoreductase subunit alpha</fullName>
    </alternativeName>
</protein>
<dbReference type="InterPro" id="IPR011766">
    <property type="entry name" value="TPP_enzyme_TPP-bd"/>
</dbReference>
<evidence type="ECO:0000256" key="4">
    <source>
        <dbReference type="ARBA" id="ARBA00023014"/>
    </source>
</evidence>
<dbReference type="InterPro" id="IPR002880">
    <property type="entry name" value="Pyrv_Fd/Flavodoxin_OxRdtase_N"/>
</dbReference>
<dbReference type="RefSeq" id="WP_245689368.1">
    <property type="nucleotide sequence ID" value="NZ_FNCV01000004.1"/>
</dbReference>
<comment type="catalytic activity">
    <reaction evidence="5">
        <text>indole-3-pyruvate + 2 oxidized [2Fe-2S]-[ferredoxin] + CoA = (indol-3-yl)acetyl-CoA + 2 reduced [2Fe-2S]-[ferredoxin] + CO2 + H(+)</text>
        <dbReference type="Rhea" id="RHEA:12645"/>
        <dbReference type="Rhea" id="RHEA-COMP:10000"/>
        <dbReference type="Rhea" id="RHEA-COMP:10001"/>
        <dbReference type="ChEBI" id="CHEBI:15378"/>
        <dbReference type="ChEBI" id="CHEBI:16526"/>
        <dbReference type="ChEBI" id="CHEBI:17640"/>
        <dbReference type="ChEBI" id="CHEBI:33737"/>
        <dbReference type="ChEBI" id="CHEBI:33738"/>
        <dbReference type="ChEBI" id="CHEBI:57271"/>
        <dbReference type="ChEBI" id="CHEBI:57287"/>
        <dbReference type="EC" id="1.2.7.8"/>
    </reaction>
</comment>
<dbReference type="PIRSF" id="PIRSF006439">
    <property type="entry name" value="Indolepyruvate_ferr_oxidored"/>
    <property type="match status" value="1"/>
</dbReference>
<dbReference type="CDD" id="cd02008">
    <property type="entry name" value="TPP_IOR_alpha"/>
    <property type="match status" value="1"/>
</dbReference>
<feature type="binding site" evidence="6">
    <location>
        <position position="562"/>
    </location>
    <ligand>
        <name>[4Fe-4S] cluster</name>
        <dbReference type="ChEBI" id="CHEBI:49883"/>
        <label>2</label>
    </ligand>
</feature>
<keyword evidence="3 5" id="KW-0408">Iron</keyword>
<keyword evidence="9" id="KW-1185">Reference proteome</keyword>
<comment type="cofactor">
    <cofactor evidence="5 6">
        <name>[4Fe-4S] cluster</name>
        <dbReference type="ChEBI" id="CHEBI:49883"/>
    </cofactor>
    <text evidence="5 6">Binds 2 [4Fe-4S] clusters. In this family the first cluster has a non-standard and varying [4Fe-4S] binding motif CX(2)CX(2)CX(4-5)CP.</text>
</comment>